<keyword evidence="2" id="KW-1185">Reference proteome</keyword>
<name>A0AAE0LCX6_9CHLO</name>
<evidence type="ECO:0000313" key="2">
    <source>
        <dbReference type="Proteomes" id="UP001190700"/>
    </source>
</evidence>
<evidence type="ECO:0000313" key="1">
    <source>
        <dbReference type="EMBL" id="KAK3280487.1"/>
    </source>
</evidence>
<dbReference type="Proteomes" id="UP001190700">
    <property type="component" value="Unassembled WGS sequence"/>
</dbReference>
<comment type="caution">
    <text evidence="1">The sequence shown here is derived from an EMBL/GenBank/DDBJ whole genome shotgun (WGS) entry which is preliminary data.</text>
</comment>
<accession>A0AAE0LCX6</accession>
<organism evidence="1 2">
    <name type="scientific">Cymbomonas tetramitiformis</name>
    <dbReference type="NCBI Taxonomy" id="36881"/>
    <lineage>
        <taxon>Eukaryota</taxon>
        <taxon>Viridiplantae</taxon>
        <taxon>Chlorophyta</taxon>
        <taxon>Pyramimonadophyceae</taxon>
        <taxon>Pyramimonadales</taxon>
        <taxon>Pyramimonadaceae</taxon>
        <taxon>Cymbomonas</taxon>
    </lineage>
</organism>
<protein>
    <submittedName>
        <fullName evidence="1">Uncharacterized protein</fullName>
    </submittedName>
</protein>
<dbReference type="EMBL" id="LGRX02004377">
    <property type="protein sequence ID" value="KAK3280487.1"/>
    <property type="molecule type" value="Genomic_DNA"/>
</dbReference>
<sequence length="154" mass="16194">MATIQAELAEQEENIETQRTWLPAAHSGDITVSSQDCVLLLHAKLEGEDYYGEFPFALGECISTPPPPPLLPMLPPIPPPTPPSDGSCVDIQYWADAIGNTCEPYTRDVPTSCGWDADTVAYKGVSSHDACCLCGGGNDAGVTAPAGCTVLQAT</sequence>
<dbReference type="AlphaFoldDB" id="A0AAE0LCX6"/>
<reference evidence="1 2" key="1">
    <citation type="journal article" date="2015" name="Genome Biol. Evol.">
        <title>Comparative Genomics of a Bacterivorous Green Alga Reveals Evolutionary Causalities and Consequences of Phago-Mixotrophic Mode of Nutrition.</title>
        <authorList>
            <person name="Burns J.A."/>
            <person name="Paasch A."/>
            <person name="Narechania A."/>
            <person name="Kim E."/>
        </authorList>
    </citation>
    <scope>NUCLEOTIDE SEQUENCE [LARGE SCALE GENOMIC DNA]</scope>
    <source>
        <strain evidence="1 2">PLY_AMNH</strain>
    </source>
</reference>
<proteinExistence type="predicted"/>
<gene>
    <name evidence="1" type="ORF">CYMTET_11675</name>
</gene>